<sequence>MLANNNNNNKSLISRISTQTEAGSVCFGLTNKASTMASKLLRSSTSKPLLSRQRFSPQTAAFVLISNQTSSTSNIPNTTEVIVIAKERLSNFRHRQKGA</sequence>
<dbReference type="EMBL" id="HBUF01377974">
    <property type="protein sequence ID" value="CAG6729138.1"/>
    <property type="molecule type" value="Transcribed_RNA"/>
</dbReference>
<reference evidence="1" key="1">
    <citation type="submission" date="2021-05" db="EMBL/GenBank/DDBJ databases">
        <authorList>
            <person name="Alioto T."/>
            <person name="Alioto T."/>
            <person name="Gomez Garrido J."/>
        </authorList>
    </citation>
    <scope>NUCLEOTIDE SEQUENCE</scope>
</reference>
<accession>A0A8D8YHV8</accession>
<proteinExistence type="predicted"/>
<dbReference type="AlphaFoldDB" id="A0A8D8YHV8"/>
<name>A0A8D8YHV8_9HEMI</name>
<dbReference type="EMBL" id="HBUF01377975">
    <property type="protein sequence ID" value="CAG6729139.1"/>
    <property type="molecule type" value="Transcribed_RNA"/>
</dbReference>
<organism evidence="1">
    <name type="scientific">Cacopsylla melanoneura</name>
    <dbReference type="NCBI Taxonomy" id="428564"/>
    <lineage>
        <taxon>Eukaryota</taxon>
        <taxon>Metazoa</taxon>
        <taxon>Ecdysozoa</taxon>
        <taxon>Arthropoda</taxon>
        <taxon>Hexapoda</taxon>
        <taxon>Insecta</taxon>
        <taxon>Pterygota</taxon>
        <taxon>Neoptera</taxon>
        <taxon>Paraneoptera</taxon>
        <taxon>Hemiptera</taxon>
        <taxon>Sternorrhyncha</taxon>
        <taxon>Psylloidea</taxon>
        <taxon>Psyllidae</taxon>
        <taxon>Psyllinae</taxon>
        <taxon>Cacopsylla</taxon>
    </lineage>
</organism>
<evidence type="ECO:0000313" key="1">
    <source>
        <dbReference type="EMBL" id="CAG6729139.1"/>
    </source>
</evidence>
<protein>
    <submittedName>
        <fullName evidence="1">Uncharacterized protein</fullName>
    </submittedName>
</protein>